<dbReference type="WBParaSite" id="NBR_0001390401-mRNA-1">
    <property type="protein sequence ID" value="NBR_0001390401-mRNA-1"/>
    <property type="gene ID" value="NBR_0001390401"/>
</dbReference>
<protein>
    <submittedName>
        <fullName evidence="4">Virus attachment protein p12 family protein</fullName>
    </submittedName>
</protein>
<keyword evidence="3" id="KW-1185">Reference proteome</keyword>
<gene>
    <name evidence="2" type="ORF">NBR_LOCUS13905</name>
</gene>
<name>A0A0N4YBP6_NIPBR</name>
<dbReference type="EMBL" id="UYSL01021181">
    <property type="protein sequence ID" value="VDL77494.1"/>
    <property type="molecule type" value="Genomic_DNA"/>
</dbReference>
<organism evidence="4">
    <name type="scientific">Nippostrongylus brasiliensis</name>
    <name type="common">Rat hookworm</name>
    <dbReference type="NCBI Taxonomy" id="27835"/>
    <lineage>
        <taxon>Eukaryota</taxon>
        <taxon>Metazoa</taxon>
        <taxon>Ecdysozoa</taxon>
        <taxon>Nematoda</taxon>
        <taxon>Chromadorea</taxon>
        <taxon>Rhabditida</taxon>
        <taxon>Rhabditina</taxon>
        <taxon>Rhabditomorpha</taxon>
        <taxon>Strongyloidea</taxon>
        <taxon>Heligmosomidae</taxon>
        <taxon>Nippostrongylus</taxon>
    </lineage>
</organism>
<keyword evidence="1" id="KW-0472">Membrane</keyword>
<evidence type="ECO:0000313" key="2">
    <source>
        <dbReference type="EMBL" id="VDL77494.1"/>
    </source>
</evidence>
<dbReference type="Proteomes" id="UP000271162">
    <property type="component" value="Unassembled WGS sequence"/>
</dbReference>
<evidence type="ECO:0000313" key="4">
    <source>
        <dbReference type="WBParaSite" id="NBR_0001390401-mRNA-1"/>
    </source>
</evidence>
<keyword evidence="1" id="KW-0812">Transmembrane</keyword>
<reference evidence="4" key="1">
    <citation type="submission" date="2017-02" db="UniProtKB">
        <authorList>
            <consortium name="WormBaseParasite"/>
        </authorList>
    </citation>
    <scope>IDENTIFICATION</scope>
</reference>
<keyword evidence="1" id="KW-1133">Transmembrane helix</keyword>
<evidence type="ECO:0000256" key="1">
    <source>
        <dbReference type="SAM" id="Phobius"/>
    </source>
</evidence>
<sequence length="63" mass="7004">MERYMAQFSLTSMTCDGRCCQQTSTCLLIGLAIVVGVCAYAVYQEKQRDGKMGLDHSCHVNHT</sequence>
<accession>A0A0N4YBP6</accession>
<proteinExistence type="predicted"/>
<feature type="transmembrane region" description="Helical" evidence="1">
    <location>
        <begin position="27"/>
        <end position="43"/>
    </location>
</feature>
<dbReference type="AlphaFoldDB" id="A0A0N4YBP6"/>
<evidence type="ECO:0000313" key="3">
    <source>
        <dbReference type="Proteomes" id="UP000271162"/>
    </source>
</evidence>
<reference evidence="2 3" key="2">
    <citation type="submission" date="2018-11" db="EMBL/GenBank/DDBJ databases">
        <authorList>
            <consortium name="Pathogen Informatics"/>
        </authorList>
    </citation>
    <scope>NUCLEOTIDE SEQUENCE [LARGE SCALE GENOMIC DNA]</scope>
</reference>